<protein>
    <submittedName>
        <fullName evidence="2">Glycosyltransferase</fullName>
        <ecNumber evidence="2">2.4.-.-</ecNumber>
    </submittedName>
</protein>
<keyword evidence="3" id="KW-1185">Reference proteome</keyword>
<comment type="caution">
    <text evidence="2">The sequence shown here is derived from an EMBL/GenBank/DDBJ whole genome shotgun (WGS) entry which is preliminary data.</text>
</comment>
<sequence>MRVLFISSGLGVGGAETALERLIPHLQAKRVICEVVSLREEGEVGARMMSVGITVHALGMQPPKPSLQGLLRLFRVVRHFKPDVIQGWMYHGNIAAHIARLAAPRAVVLGAVHQTLARPELDPWTTRAVIRLDALLSHLGSRTIYVAHSAAEQHVAHAYSKRAAVVLPNGFDTRRFAPDAEVRRGMRKHLGFADGDFVIGTVGRFHLVKDHAGFLKAAIEVAQRFAHVRFVMAGAGLDAGNAALAPLLTHPALQGRVAMLGARNDVPQLMQALDVFVLSSLSEGLPNVVAEAMSCAVPCVVTRVGDAPWMVADTGWVVPPGVPASLAAGMAAAVVMEPALLAQRGKAARVRVESELAISGVARRYIELYEDLVPQRAT</sequence>
<dbReference type="EC" id="2.4.-.-" evidence="2"/>
<name>A0ABU6K9F5_9RHOO</name>
<dbReference type="Pfam" id="PF13692">
    <property type="entry name" value="Glyco_trans_1_4"/>
    <property type="match status" value="1"/>
</dbReference>
<accession>A0ABU6K9F5</accession>
<reference evidence="2 3" key="1">
    <citation type="submission" date="2024-01" db="EMBL/GenBank/DDBJ databases">
        <title>Uliginosibacterium soil sp. nov.</title>
        <authorList>
            <person name="Lv Y."/>
        </authorList>
    </citation>
    <scope>NUCLEOTIDE SEQUENCE [LARGE SCALE GENOMIC DNA]</scope>
    <source>
        <strain evidence="2 3">H3</strain>
    </source>
</reference>
<dbReference type="EMBL" id="JAYXHS010000004">
    <property type="protein sequence ID" value="MEC5387673.1"/>
    <property type="molecule type" value="Genomic_DNA"/>
</dbReference>
<dbReference type="SUPFAM" id="SSF53756">
    <property type="entry name" value="UDP-Glycosyltransferase/glycogen phosphorylase"/>
    <property type="match status" value="1"/>
</dbReference>
<dbReference type="Pfam" id="PF13439">
    <property type="entry name" value="Glyco_transf_4"/>
    <property type="match status" value="1"/>
</dbReference>
<keyword evidence="2" id="KW-0808">Transferase</keyword>
<keyword evidence="2" id="KW-0328">Glycosyltransferase</keyword>
<dbReference type="RefSeq" id="WP_327600647.1">
    <property type="nucleotide sequence ID" value="NZ_JAYXHS010000004.1"/>
</dbReference>
<dbReference type="Gene3D" id="3.40.50.2000">
    <property type="entry name" value="Glycogen Phosphorylase B"/>
    <property type="match status" value="2"/>
</dbReference>
<evidence type="ECO:0000313" key="3">
    <source>
        <dbReference type="Proteomes" id="UP001331561"/>
    </source>
</evidence>
<dbReference type="PANTHER" id="PTHR12526:SF630">
    <property type="entry name" value="GLYCOSYLTRANSFERASE"/>
    <property type="match status" value="1"/>
</dbReference>
<dbReference type="PANTHER" id="PTHR12526">
    <property type="entry name" value="GLYCOSYLTRANSFERASE"/>
    <property type="match status" value="1"/>
</dbReference>
<evidence type="ECO:0000259" key="1">
    <source>
        <dbReference type="Pfam" id="PF13439"/>
    </source>
</evidence>
<feature type="domain" description="Glycosyltransferase subfamily 4-like N-terminal" evidence="1">
    <location>
        <begin position="12"/>
        <end position="175"/>
    </location>
</feature>
<evidence type="ECO:0000313" key="2">
    <source>
        <dbReference type="EMBL" id="MEC5387673.1"/>
    </source>
</evidence>
<dbReference type="InterPro" id="IPR028098">
    <property type="entry name" value="Glyco_trans_4-like_N"/>
</dbReference>
<gene>
    <name evidence="2" type="ORF">VVD49_18210</name>
</gene>
<dbReference type="Proteomes" id="UP001331561">
    <property type="component" value="Unassembled WGS sequence"/>
</dbReference>
<proteinExistence type="predicted"/>
<organism evidence="2 3">
    <name type="scientific">Uliginosibacterium silvisoli</name>
    <dbReference type="NCBI Taxonomy" id="3114758"/>
    <lineage>
        <taxon>Bacteria</taxon>
        <taxon>Pseudomonadati</taxon>
        <taxon>Pseudomonadota</taxon>
        <taxon>Betaproteobacteria</taxon>
        <taxon>Rhodocyclales</taxon>
        <taxon>Zoogloeaceae</taxon>
        <taxon>Uliginosibacterium</taxon>
    </lineage>
</organism>
<dbReference type="GO" id="GO:0016757">
    <property type="term" value="F:glycosyltransferase activity"/>
    <property type="evidence" value="ECO:0007669"/>
    <property type="project" value="UniProtKB-KW"/>
</dbReference>